<dbReference type="OrthoDB" id="154915at2"/>
<comment type="similarity">
    <text evidence="1">Belongs to the EamA transporter family.</text>
</comment>
<dbReference type="SUPFAM" id="SSF103481">
    <property type="entry name" value="Multidrug resistance efflux transporter EmrE"/>
    <property type="match status" value="2"/>
</dbReference>
<sequence>MSTRSDAVKGVILIIAASAFFGVSGPFAKALFGTGLTPVQVTWLRLTGSAIVLVAAALPLLRQVRRLPFWGLIAFGLTAIAGVQAFYFLAVSRIPVGIALLLEFMGPVVVVAWIRFVRRTRLPRTAVIGTLLSVAGLAVVVEIWTGLRLDTLGLLAGAAAAACQAGYFLGGEKLTEQVNVRVLLAFGFVIGSLTLAPLAAPWSMDWGFLAENTTLAGTDVPAALTLAGLVVSTALAYATGLPALRLLSAPIAGGMAYAEVVVAALAAWLLLGEALTLPQVIGGAIVIAGVFTAQRAVSTRVTEPEPITAV</sequence>
<dbReference type="KEGG" id="sna:Snas_5067"/>
<dbReference type="EMBL" id="CP001778">
    <property type="protein sequence ID" value="ADD44703.1"/>
    <property type="molecule type" value="Genomic_DNA"/>
</dbReference>
<dbReference type="PANTHER" id="PTHR22911">
    <property type="entry name" value="ACYL-MALONYL CONDENSING ENZYME-RELATED"/>
    <property type="match status" value="1"/>
</dbReference>
<dbReference type="InterPro" id="IPR000620">
    <property type="entry name" value="EamA_dom"/>
</dbReference>
<keyword evidence="2" id="KW-0472">Membrane</keyword>
<feature type="transmembrane region" description="Helical" evidence="2">
    <location>
        <begin position="68"/>
        <end position="90"/>
    </location>
</feature>
<keyword evidence="2" id="KW-1133">Transmembrane helix</keyword>
<feature type="transmembrane region" description="Helical" evidence="2">
    <location>
        <begin position="182"/>
        <end position="200"/>
    </location>
</feature>
<dbReference type="Pfam" id="PF00892">
    <property type="entry name" value="EamA"/>
    <property type="match status" value="2"/>
</dbReference>
<feature type="transmembrane region" description="Helical" evidence="2">
    <location>
        <begin position="12"/>
        <end position="31"/>
    </location>
</feature>
<feature type="transmembrane region" description="Helical" evidence="2">
    <location>
        <begin position="277"/>
        <end position="297"/>
    </location>
</feature>
<dbReference type="Proteomes" id="UP000000844">
    <property type="component" value="Chromosome"/>
</dbReference>
<dbReference type="InterPro" id="IPR037185">
    <property type="entry name" value="EmrE-like"/>
</dbReference>
<accession>D3QAQ7</accession>
<protein>
    <recommendedName>
        <fullName evidence="3">EamA domain-containing protein</fullName>
    </recommendedName>
</protein>
<evidence type="ECO:0000256" key="2">
    <source>
        <dbReference type="SAM" id="Phobius"/>
    </source>
</evidence>
<feature type="transmembrane region" description="Helical" evidence="2">
    <location>
        <begin position="43"/>
        <end position="61"/>
    </location>
</feature>
<dbReference type="RefSeq" id="WP_013020274.1">
    <property type="nucleotide sequence ID" value="NC_013947.1"/>
</dbReference>
<feature type="transmembrane region" description="Helical" evidence="2">
    <location>
        <begin position="151"/>
        <end position="170"/>
    </location>
</feature>
<dbReference type="PANTHER" id="PTHR22911:SF79">
    <property type="entry name" value="MOBA-LIKE NTP TRANSFERASE DOMAIN-CONTAINING PROTEIN"/>
    <property type="match status" value="1"/>
</dbReference>
<keyword evidence="2" id="KW-0812">Transmembrane</keyword>
<evidence type="ECO:0000259" key="3">
    <source>
        <dbReference type="Pfam" id="PF00892"/>
    </source>
</evidence>
<evidence type="ECO:0000256" key="1">
    <source>
        <dbReference type="ARBA" id="ARBA00007362"/>
    </source>
</evidence>
<feature type="transmembrane region" description="Helical" evidence="2">
    <location>
        <begin position="220"/>
        <end position="239"/>
    </location>
</feature>
<dbReference type="GO" id="GO:0016020">
    <property type="term" value="C:membrane"/>
    <property type="evidence" value="ECO:0007669"/>
    <property type="project" value="InterPro"/>
</dbReference>
<feature type="domain" description="EamA" evidence="3">
    <location>
        <begin position="9"/>
        <end position="141"/>
    </location>
</feature>
<dbReference type="HOGENOM" id="CLU_033863_1_1_11"/>
<evidence type="ECO:0000313" key="4">
    <source>
        <dbReference type="EMBL" id="ADD44703.1"/>
    </source>
</evidence>
<organism evidence="4 5">
    <name type="scientific">Stackebrandtia nassauensis (strain DSM 44728 / CIP 108903 / NRRL B-16338 / NBRC 102104 / LLR-40K-21)</name>
    <dbReference type="NCBI Taxonomy" id="446470"/>
    <lineage>
        <taxon>Bacteria</taxon>
        <taxon>Bacillati</taxon>
        <taxon>Actinomycetota</taxon>
        <taxon>Actinomycetes</taxon>
        <taxon>Glycomycetales</taxon>
        <taxon>Glycomycetaceae</taxon>
        <taxon>Stackebrandtia</taxon>
    </lineage>
</organism>
<name>D3QAQ7_STANL</name>
<gene>
    <name evidence="4" type="ordered locus">Snas_5067</name>
</gene>
<feature type="domain" description="EamA" evidence="3">
    <location>
        <begin position="152"/>
        <end position="291"/>
    </location>
</feature>
<dbReference type="AlphaFoldDB" id="D3QAQ7"/>
<dbReference type="eggNOG" id="COG5006">
    <property type="taxonomic scope" value="Bacteria"/>
</dbReference>
<dbReference type="STRING" id="446470.Snas_5067"/>
<feature type="transmembrane region" description="Helical" evidence="2">
    <location>
        <begin position="126"/>
        <end position="145"/>
    </location>
</feature>
<keyword evidence="5" id="KW-1185">Reference proteome</keyword>
<feature type="transmembrane region" description="Helical" evidence="2">
    <location>
        <begin position="251"/>
        <end position="271"/>
    </location>
</feature>
<feature type="transmembrane region" description="Helical" evidence="2">
    <location>
        <begin position="96"/>
        <end position="114"/>
    </location>
</feature>
<evidence type="ECO:0000313" key="5">
    <source>
        <dbReference type="Proteomes" id="UP000000844"/>
    </source>
</evidence>
<proteinExistence type="inferred from homology"/>
<reference evidence="4 5" key="1">
    <citation type="journal article" date="2009" name="Stand. Genomic Sci.">
        <title>Complete genome sequence of Stackebrandtia nassauensis type strain (LLR-40K-21).</title>
        <authorList>
            <person name="Munk C."/>
            <person name="Lapidus A."/>
            <person name="Copeland A."/>
            <person name="Jando M."/>
            <person name="Mayilraj S."/>
            <person name="Glavina Del Rio T."/>
            <person name="Nolan M."/>
            <person name="Chen F."/>
            <person name="Lucas S."/>
            <person name="Tice H."/>
            <person name="Cheng J.F."/>
            <person name="Han C."/>
            <person name="Detter J.C."/>
            <person name="Bruce D."/>
            <person name="Goodwin L."/>
            <person name="Chain P."/>
            <person name="Pitluck S."/>
            <person name="Goker M."/>
            <person name="Ovchinikova G."/>
            <person name="Pati A."/>
            <person name="Ivanova N."/>
            <person name="Mavromatis K."/>
            <person name="Chen A."/>
            <person name="Palaniappan K."/>
            <person name="Land M."/>
            <person name="Hauser L."/>
            <person name="Chang Y.J."/>
            <person name="Jeffries C.D."/>
            <person name="Bristow J."/>
            <person name="Eisen J.A."/>
            <person name="Markowitz V."/>
            <person name="Hugenholtz P."/>
            <person name="Kyrpides N.C."/>
            <person name="Klenk H.P."/>
        </authorList>
    </citation>
    <scope>NUCLEOTIDE SEQUENCE [LARGE SCALE GENOMIC DNA]</scope>
    <source>
        <strain evidence="5">DSM 44728 / CIP 108903 / NRRL B-16338 / NBRC 102104 / LLR-40K-21</strain>
    </source>
</reference>